<protein>
    <submittedName>
        <fullName evidence="2">Uncharacterized protein</fullName>
    </submittedName>
</protein>
<reference evidence="2 3" key="1">
    <citation type="journal article" date="2012" name="Genome Biol.">
        <title>Genome and low-iron response of an oceanic diatom adapted to chronic iron limitation.</title>
        <authorList>
            <person name="Lommer M."/>
            <person name="Specht M."/>
            <person name="Roy A.S."/>
            <person name="Kraemer L."/>
            <person name="Andreson R."/>
            <person name="Gutowska M.A."/>
            <person name="Wolf J."/>
            <person name="Bergner S.V."/>
            <person name="Schilhabel M.B."/>
            <person name="Klostermeier U.C."/>
            <person name="Beiko R.G."/>
            <person name="Rosenstiel P."/>
            <person name="Hippler M."/>
            <person name="Laroche J."/>
        </authorList>
    </citation>
    <scope>NUCLEOTIDE SEQUENCE [LARGE SCALE GENOMIC DNA]</scope>
    <source>
        <strain evidence="2 3">CCMP1005</strain>
    </source>
</reference>
<dbReference type="EMBL" id="AGNL01017062">
    <property type="protein sequence ID" value="EJK64623.1"/>
    <property type="molecule type" value="Genomic_DNA"/>
</dbReference>
<proteinExistence type="predicted"/>
<evidence type="ECO:0000313" key="3">
    <source>
        <dbReference type="Proteomes" id="UP000266841"/>
    </source>
</evidence>
<dbReference type="Proteomes" id="UP000266841">
    <property type="component" value="Unassembled WGS sequence"/>
</dbReference>
<name>K0SET7_THAOC</name>
<evidence type="ECO:0000313" key="2">
    <source>
        <dbReference type="EMBL" id="EJK64623.1"/>
    </source>
</evidence>
<feature type="region of interest" description="Disordered" evidence="1">
    <location>
        <begin position="82"/>
        <end position="127"/>
    </location>
</feature>
<sequence>MYRGLRSERLIKVEENRTCRPSSPWIDEVTNVPSYLVADIDRDAAQCGRLDRKAARGRRRRPDRLARIRQFVSNAAASGHMGTMIYDDEDKNLDGGDEEADDSFIKNDGAGLELGPQGEEEEEAGEDRRLLTASLNVTAGYWVIEVAHR</sequence>
<accession>K0SET7</accession>
<dbReference type="AlphaFoldDB" id="K0SET7"/>
<organism evidence="2 3">
    <name type="scientific">Thalassiosira oceanica</name>
    <name type="common">Marine diatom</name>
    <dbReference type="NCBI Taxonomy" id="159749"/>
    <lineage>
        <taxon>Eukaryota</taxon>
        <taxon>Sar</taxon>
        <taxon>Stramenopiles</taxon>
        <taxon>Ochrophyta</taxon>
        <taxon>Bacillariophyta</taxon>
        <taxon>Coscinodiscophyceae</taxon>
        <taxon>Thalassiosirophycidae</taxon>
        <taxon>Thalassiosirales</taxon>
        <taxon>Thalassiosiraceae</taxon>
        <taxon>Thalassiosira</taxon>
    </lineage>
</organism>
<gene>
    <name evidence="2" type="ORF">THAOC_14625</name>
</gene>
<comment type="caution">
    <text evidence="2">The sequence shown here is derived from an EMBL/GenBank/DDBJ whole genome shotgun (WGS) entry which is preliminary data.</text>
</comment>
<keyword evidence="3" id="KW-1185">Reference proteome</keyword>
<evidence type="ECO:0000256" key="1">
    <source>
        <dbReference type="SAM" id="MobiDB-lite"/>
    </source>
</evidence>
<feature type="compositionally biased region" description="Acidic residues" evidence="1">
    <location>
        <begin position="86"/>
        <end position="102"/>
    </location>
</feature>